<dbReference type="PANTHER" id="PTHR45947">
    <property type="entry name" value="SULFOQUINOVOSYL TRANSFERASE SQD2"/>
    <property type="match status" value="1"/>
</dbReference>
<keyword evidence="4" id="KW-1185">Reference proteome</keyword>
<proteinExistence type="predicted"/>
<dbReference type="EMBL" id="JABEQE010000021">
    <property type="protein sequence ID" value="MBB2173887.1"/>
    <property type="molecule type" value="Genomic_DNA"/>
</dbReference>
<dbReference type="PANTHER" id="PTHR45947:SF14">
    <property type="entry name" value="SLL1723 PROTEIN"/>
    <property type="match status" value="1"/>
</dbReference>
<dbReference type="GO" id="GO:0016757">
    <property type="term" value="F:glycosyltransferase activity"/>
    <property type="evidence" value="ECO:0007669"/>
    <property type="project" value="InterPro"/>
</dbReference>
<dbReference type="Pfam" id="PF13439">
    <property type="entry name" value="Glyco_transf_4"/>
    <property type="match status" value="1"/>
</dbReference>
<dbReference type="InterPro" id="IPR028098">
    <property type="entry name" value="Glyco_trans_4-like_N"/>
</dbReference>
<evidence type="ECO:0000259" key="1">
    <source>
        <dbReference type="Pfam" id="PF00534"/>
    </source>
</evidence>
<keyword evidence="3" id="KW-0808">Transferase</keyword>
<protein>
    <submittedName>
        <fullName evidence="3">Glycosyltransferase</fullName>
    </submittedName>
</protein>
<dbReference type="AlphaFoldDB" id="A0A7W4J3E0"/>
<gene>
    <name evidence="3" type="ORF">HLH35_17485</name>
</gene>
<dbReference type="InterPro" id="IPR001296">
    <property type="entry name" value="Glyco_trans_1"/>
</dbReference>
<reference evidence="3 4" key="1">
    <citation type="submission" date="2020-04" db="EMBL/GenBank/DDBJ databases">
        <title>Description of novel Gluconacetobacter.</title>
        <authorList>
            <person name="Sombolestani A."/>
        </authorList>
    </citation>
    <scope>NUCLEOTIDE SEQUENCE [LARGE SCALE GENOMIC DNA]</scope>
    <source>
        <strain evidence="3 4">LMG 27724</strain>
    </source>
</reference>
<organism evidence="3 4">
    <name type="scientific">Gluconacetobacter asukensis</name>
    <dbReference type="NCBI Taxonomy" id="1017181"/>
    <lineage>
        <taxon>Bacteria</taxon>
        <taxon>Pseudomonadati</taxon>
        <taxon>Pseudomonadota</taxon>
        <taxon>Alphaproteobacteria</taxon>
        <taxon>Acetobacterales</taxon>
        <taxon>Acetobacteraceae</taxon>
        <taxon>Gluconacetobacter</taxon>
    </lineage>
</organism>
<evidence type="ECO:0000313" key="3">
    <source>
        <dbReference type="EMBL" id="MBB2173887.1"/>
    </source>
</evidence>
<feature type="domain" description="Glycosyl transferase family 1" evidence="1">
    <location>
        <begin position="186"/>
        <end position="350"/>
    </location>
</feature>
<dbReference type="Gene3D" id="3.40.50.2000">
    <property type="entry name" value="Glycogen Phosphorylase B"/>
    <property type="match status" value="2"/>
</dbReference>
<dbReference type="Pfam" id="PF00534">
    <property type="entry name" value="Glycos_transf_1"/>
    <property type="match status" value="1"/>
</dbReference>
<dbReference type="SUPFAM" id="SSF53756">
    <property type="entry name" value="UDP-Glycosyltransferase/glycogen phosphorylase"/>
    <property type="match status" value="1"/>
</dbReference>
<accession>A0A7W4J3E0</accession>
<feature type="domain" description="Glycosyltransferase subfamily 4-like N-terminal" evidence="2">
    <location>
        <begin position="53"/>
        <end position="179"/>
    </location>
</feature>
<dbReference type="InterPro" id="IPR050194">
    <property type="entry name" value="Glycosyltransferase_grp1"/>
</dbReference>
<name>A0A7W4J3E0_9PROT</name>
<evidence type="ECO:0000313" key="4">
    <source>
        <dbReference type="Proteomes" id="UP000577891"/>
    </source>
</evidence>
<dbReference type="Proteomes" id="UP000577891">
    <property type="component" value="Unassembled WGS sequence"/>
</dbReference>
<sequence length="396" mass="43637">MREIVIFRQNQFRVSEVFIAQQAQALRRYAPLYLGRMRFGPGPDGARGLLLRDLWRHAAWPRMLAQMLTRDPAPYLRLLAGCRPALVHAHFGIDGVYAMEVARRLDVPLVTTFHGFDVTLADRYFLRSPAWINYPLHRRALARRGQLFLCNSSFLRDRALARGFPAERTRVHYIGVDCSAYQPREPAEETPVILHVARLVELKGTEYLLRAFARMAAGCPALRLAIIGDGPLRVRLEALAGELGVGARVLFLGARPHAVVMEWMRRAMMLVLPSVLTTSGRVEGLGMVMLEAAACGVPVVATRVGGIPEGVAEGRSGLIVPPRDVEALATAMDTLAADPVRRAAMGHAGRAFVVERFDLRRQTEILECWYDDLVQAHGGGADSSSARAIAHAGSPL</sequence>
<comment type="caution">
    <text evidence="3">The sequence shown here is derived from an EMBL/GenBank/DDBJ whole genome shotgun (WGS) entry which is preliminary data.</text>
</comment>
<evidence type="ECO:0000259" key="2">
    <source>
        <dbReference type="Pfam" id="PF13439"/>
    </source>
</evidence>
<dbReference type="RefSeq" id="WP_182980366.1">
    <property type="nucleotide sequence ID" value="NZ_BAABGB010000055.1"/>
</dbReference>